<name>A0ABD0Y184_UMBPY</name>
<dbReference type="Pfam" id="PF00045">
    <property type="entry name" value="Hemopexin"/>
    <property type="match status" value="3"/>
</dbReference>
<dbReference type="InterPro" id="IPR033739">
    <property type="entry name" value="M10A_MMP"/>
</dbReference>
<dbReference type="FunFam" id="3.40.390.10:FF:000091">
    <property type="entry name" value="Matrix metalloproteinase-16-like Protein"/>
    <property type="match status" value="1"/>
</dbReference>
<comment type="cofactor">
    <cofactor evidence="14">
        <name>Ca(2+)</name>
        <dbReference type="ChEBI" id="CHEBI:29108"/>
    </cofactor>
    <text evidence="14">Can bind about 5 Ca(2+) ions per subunit.</text>
</comment>
<feature type="binding site" evidence="14">
    <location>
        <position position="147"/>
    </location>
    <ligand>
        <name>Zn(2+)</name>
        <dbReference type="ChEBI" id="CHEBI:29105"/>
        <label>1</label>
    </ligand>
</feature>
<feature type="region of interest" description="Disordered" evidence="16">
    <location>
        <begin position="213"/>
        <end position="240"/>
    </location>
</feature>
<feature type="binding site" evidence="13">
    <location>
        <position position="171"/>
    </location>
    <ligand>
        <name>Zn(2+)</name>
        <dbReference type="ChEBI" id="CHEBI:29105"/>
        <label>2</label>
        <note>catalytic</note>
    </ligand>
</feature>
<keyword evidence="19" id="KW-1185">Reference proteome</keyword>
<evidence type="ECO:0000256" key="10">
    <source>
        <dbReference type="ARBA" id="ARBA00023145"/>
    </source>
</evidence>
<dbReference type="SUPFAM" id="SSF50923">
    <property type="entry name" value="Hemopexin-like domain"/>
    <property type="match status" value="1"/>
</dbReference>
<feature type="binding site" evidence="14">
    <location>
        <position position="152"/>
    </location>
    <ligand>
        <name>Ca(2+)</name>
        <dbReference type="ChEBI" id="CHEBI:29108"/>
        <label>1</label>
    </ligand>
</feature>
<dbReference type="InterPro" id="IPR006026">
    <property type="entry name" value="Peptidase_Metallo"/>
</dbReference>
<evidence type="ECO:0000256" key="11">
    <source>
        <dbReference type="ARBA" id="ARBA00023157"/>
    </source>
</evidence>
<keyword evidence="6" id="KW-0378">Hydrolase</keyword>
<reference evidence="18 19" key="1">
    <citation type="submission" date="2024-06" db="EMBL/GenBank/DDBJ databases">
        <authorList>
            <person name="Pan Q."/>
            <person name="Wen M."/>
            <person name="Jouanno E."/>
            <person name="Zahm M."/>
            <person name="Klopp C."/>
            <person name="Cabau C."/>
            <person name="Louis A."/>
            <person name="Berthelot C."/>
            <person name="Parey E."/>
            <person name="Roest Crollius H."/>
            <person name="Montfort J."/>
            <person name="Robinson-Rechavi M."/>
            <person name="Bouchez O."/>
            <person name="Lampietro C."/>
            <person name="Lopez Roques C."/>
            <person name="Donnadieu C."/>
            <person name="Postlethwait J."/>
            <person name="Bobe J."/>
            <person name="Verreycken H."/>
            <person name="Guiguen Y."/>
        </authorList>
    </citation>
    <scope>NUCLEOTIDE SEQUENCE [LARGE SCALE GENOMIC DNA]</scope>
    <source>
        <strain evidence="18">Up_M1</strain>
        <tissue evidence="18">Testis</tissue>
    </source>
</reference>
<feature type="binding site" evidence="14">
    <location>
        <position position="245"/>
    </location>
    <ligand>
        <name>Ca(2+)</name>
        <dbReference type="ChEBI" id="CHEBI:29108"/>
        <label>4</label>
    </ligand>
</feature>
<comment type="similarity">
    <text evidence="1">Belongs to the peptidase M10A family.</text>
</comment>
<dbReference type="SUPFAM" id="SSF47090">
    <property type="entry name" value="PGBD-like"/>
    <property type="match status" value="1"/>
</dbReference>
<feature type="binding site" evidence="14">
    <location>
        <position position="247"/>
    </location>
    <ligand>
        <name>Ca(2+)</name>
        <dbReference type="ChEBI" id="CHEBI:29108"/>
        <label>5</label>
    </ligand>
</feature>
<proteinExistence type="inferred from homology"/>
<dbReference type="SMART" id="SM00235">
    <property type="entry name" value="ZnMc"/>
    <property type="match status" value="1"/>
</dbReference>
<evidence type="ECO:0000256" key="16">
    <source>
        <dbReference type="SAM" id="MobiDB-lite"/>
    </source>
</evidence>
<feature type="binding site" evidence="14">
    <location>
        <position position="112"/>
    </location>
    <ligand>
        <name>Ca(2+)</name>
        <dbReference type="ChEBI" id="CHEBI:29108"/>
        <label>2</label>
    </ligand>
</feature>
<keyword evidence="3 13" id="KW-0479">Metal-binding</keyword>
<feature type="binding site" evidence="13">
    <location>
        <position position="181"/>
    </location>
    <ligand>
        <name>Zn(2+)</name>
        <dbReference type="ChEBI" id="CHEBI:29105"/>
        <label>2</label>
        <note>catalytic</note>
    </ligand>
</feature>
<dbReference type="EMBL" id="JAGEUA010000001">
    <property type="protein sequence ID" value="KAL1020721.1"/>
    <property type="molecule type" value="Genomic_DNA"/>
</dbReference>
<dbReference type="PRINTS" id="PR00138">
    <property type="entry name" value="MATRIXIN"/>
</dbReference>
<dbReference type="PANTHER" id="PTHR10201:SF166">
    <property type="entry name" value="MATRIX METALLOPROTEINASE-19"/>
    <property type="match status" value="1"/>
</dbReference>
<feature type="binding site" evidence="14">
    <location>
        <position position="152"/>
    </location>
    <ligand>
        <name>Ca(2+)</name>
        <dbReference type="ChEBI" id="CHEBI:29108"/>
        <label>3</label>
    </ligand>
</feature>
<feature type="binding site" evidence="14">
    <location>
        <position position="335"/>
    </location>
    <ligand>
        <name>Ca(2+)</name>
        <dbReference type="ChEBI" id="CHEBI:29108"/>
        <label>5</label>
    </ligand>
</feature>
<comment type="cofactor">
    <cofactor evidence="14">
        <name>Zn(2+)</name>
        <dbReference type="ChEBI" id="CHEBI:29105"/>
    </cofactor>
    <text evidence="14">Binds 2 Zn(2+) ions per subunit.</text>
</comment>
<feature type="repeat" description="Hemopexin" evidence="15">
    <location>
        <begin position="286"/>
        <end position="324"/>
    </location>
</feature>
<feature type="binding site" evidence="13">
    <location>
        <position position="175"/>
    </location>
    <ligand>
        <name>Zn(2+)</name>
        <dbReference type="ChEBI" id="CHEBI:29105"/>
        <label>2</label>
        <note>catalytic</note>
    </ligand>
</feature>
<evidence type="ECO:0000256" key="4">
    <source>
        <dbReference type="ARBA" id="ARBA00022729"/>
    </source>
</evidence>
<dbReference type="InterPro" id="IPR036365">
    <property type="entry name" value="PGBD-like_sf"/>
</dbReference>
<feature type="repeat" description="Hemopexin" evidence="15">
    <location>
        <begin position="329"/>
        <end position="375"/>
    </location>
</feature>
<dbReference type="CDD" id="cd00094">
    <property type="entry name" value="HX"/>
    <property type="match status" value="1"/>
</dbReference>
<dbReference type="PROSITE" id="PS51642">
    <property type="entry name" value="HEMOPEXIN_2"/>
    <property type="match status" value="3"/>
</dbReference>
<feature type="domain" description="Peptidase metallopeptidase" evidence="17">
    <location>
        <begin position="58"/>
        <end position="216"/>
    </location>
</feature>
<dbReference type="GO" id="GO:0006508">
    <property type="term" value="P:proteolysis"/>
    <property type="evidence" value="ECO:0007669"/>
    <property type="project" value="UniProtKB-KW"/>
</dbReference>
<evidence type="ECO:0000256" key="5">
    <source>
        <dbReference type="ARBA" id="ARBA00022737"/>
    </source>
</evidence>
<feature type="binding site" evidence="14">
    <location>
        <position position="292"/>
    </location>
    <ligand>
        <name>Ca(2+)</name>
        <dbReference type="ChEBI" id="CHEBI:29108"/>
        <label>5</label>
    </ligand>
</feature>
<dbReference type="AlphaFoldDB" id="A0ABD0Y184"/>
<evidence type="ECO:0000256" key="3">
    <source>
        <dbReference type="ARBA" id="ARBA00022723"/>
    </source>
</evidence>
<evidence type="ECO:0000256" key="1">
    <source>
        <dbReference type="ARBA" id="ARBA00010370"/>
    </source>
</evidence>
<dbReference type="GO" id="GO:0008237">
    <property type="term" value="F:metallopeptidase activity"/>
    <property type="evidence" value="ECO:0007669"/>
    <property type="project" value="UniProtKB-KW"/>
</dbReference>
<keyword evidence="5" id="KW-0677">Repeat</keyword>
<evidence type="ECO:0000259" key="17">
    <source>
        <dbReference type="SMART" id="SM00235"/>
    </source>
</evidence>
<gene>
    <name evidence="18" type="ORF">UPYG_G00003780</name>
</gene>
<dbReference type="SMART" id="SM00120">
    <property type="entry name" value="HX"/>
    <property type="match status" value="4"/>
</dbReference>
<evidence type="ECO:0000313" key="19">
    <source>
        <dbReference type="Proteomes" id="UP001557470"/>
    </source>
</evidence>
<dbReference type="PIRSF" id="PIRSF001191">
    <property type="entry name" value="Peptidase_M10A_matrix"/>
    <property type="match status" value="1"/>
</dbReference>
<keyword evidence="4" id="KW-0732">Signal</keyword>
<feature type="binding site" evidence="14">
    <location>
        <position position="130"/>
    </location>
    <ligand>
        <name>Ca(2+)</name>
        <dbReference type="ChEBI" id="CHEBI:29108"/>
        <label>3</label>
    </ligand>
</feature>
<dbReference type="CDD" id="cd04278">
    <property type="entry name" value="ZnMc_MMP"/>
    <property type="match status" value="1"/>
</dbReference>
<dbReference type="InterPro" id="IPR000585">
    <property type="entry name" value="Hemopexin-like_dom"/>
</dbReference>
<feature type="binding site" evidence="14">
    <location>
        <position position="77"/>
    </location>
    <ligand>
        <name>Ca(2+)</name>
        <dbReference type="ChEBI" id="CHEBI:29108"/>
        <label>1</label>
    </ligand>
</feature>
<feature type="active site" evidence="12">
    <location>
        <position position="172"/>
    </location>
</feature>
<evidence type="ECO:0000256" key="8">
    <source>
        <dbReference type="ARBA" id="ARBA00022837"/>
    </source>
</evidence>
<evidence type="ECO:0000256" key="12">
    <source>
        <dbReference type="PIRSR" id="PIRSR001191-1"/>
    </source>
</evidence>
<evidence type="ECO:0000256" key="14">
    <source>
        <dbReference type="PIRSR" id="PIRSR621190-2"/>
    </source>
</evidence>
<feature type="binding site" evidence="14">
    <location>
        <position position="129"/>
    </location>
    <ligand>
        <name>Ca(2+)</name>
        <dbReference type="ChEBI" id="CHEBI:29108"/>
        <label>3</label>
    </ligand>
</feature>
<dbReference type="Gene3D" id="3.40.390.10">
    <property type="entry name" value="Collagenase (Catalytic Domain)"/>
    <property type="match status" value="1"/>
</dbReference>
<evidence type="ECO:0000256" key="6">
    <source>
        <dbReference type="ARBA" id="ARBA00022801"/>
    </source>
</evidence>
<feature type="repeat" description="Hemopexin" evidence="15">
    <location>
        <begin position="376"/>
        <end position="421"/>
    </location>
</feature>
<dbReference type="InterPro" id="IPR021190">
    <property type="entry name" value="Pept_M10A"/>
</dbReference>
<keyword evidence="7 13" id="KW-0862">Zinc</keyword>
<dbReference type="SUPFAM" id="SSF55486">
    <property type="entry name" value="Metalloproteases ('zincins'), catalytic domain"/>
    <property type="match status" value="1"/>
</dbReference>
<feature type="binding site" evidence="14">
    <location>
        <position position="380"/>
    </location>
    <ligand>
        <name>Ca(2+)</name>
        <dbReference type="ChEBI" id="CHEBI:29108"/>
        <label>4</label>
    </ligand>
</feature>
<dbReference type="PROSITE" id="PS00024">
    <property type="entry name" value="HEMOPEXIN"/>
    <property type="match status" value="1"/>
</dbReference>
<sequence>MNQVHQTEEISEALRIFQKVTNLPISGNLSEATLAMMKQPRCGIQDFFTDNSLKYRFIGSIWRKKRLTYRIYNYTPDLGLAKTRAAIQSAFRYWTEVSPLTFHEVLFPARADIKISFHKKDKSCPVPFDGPGGVLAHADNPESGIVHFDEDEQWTEGKSSSGPNLRIVAAHEIGHALGLGHSQYNSALMGPVYSGYRDKFKLHSDDILGIQRLYGKPKTPPTVSRKPNEPSSEAGPPDPCKGTMDAIMLGPLRKTYMFSGQYVWTVSDKDGYTKPILISVLWKDLPGSLNAAVHSQKTNKSYFLKGDKVWRYSRFKLDIGFPKFLASIPSNVDSALYVNRKVIFFKGSQYWEWDEARTVDLKKYPKPISHLFSGVPYNLDAAFTWTNGYVYVFKGDQYWRVKNNNVDKGYPLKTSVKWMQCDD</sequence>
<keyword evidence="2" id="KW-0645">Protease</keyword>
<dbReference type="Pfam" id="PF00413">
    <property type="entry name" value="Peptidase_M10"/>
    <property type="match status" value="1"/>
</dbReference>
<comment type="caution">
    <text evidence="18">The sequence shown here is derived from an EMBL/GenBank/DDBJ whole genome shotgun (WGS) entry which is preliminary data.</text>
</comment>
<dbReference type="InterPro" id="IPR001818">
    <property type="entry name" value="Pept_M10_metallopeptidase"/>
</dbReference>
<dbReference type="InterPro" id="IPR024079">
    <property type="entry name" value="MetalloPept_cat_dom_sf"/>
</dbReference>
<feature type="binding site" evidence="14">
    <location>
        <position position="149"/>
    </location>
    <ligand>
        <name>Ca(2+)</name>
        <dbReference type="ChEBI" id="CHEBI:29108"/>
        <label>3</label>
    </ligand>
</feature>
<evidence type="ECO:0000256" key="13">
    <source>
        <dbReference type="PIRSR" id="PIRSR001191-2"/>
    </source>
</evidence>
<protein>
    <recommendedName>
        <fullName evidence="17">Peptidase metallopeptidase domain-containing protein</fullName>
    </recommendedName>
</protein>
<dbReference type="FunFam" id="2.110.10.10:FF:000008">
    <property type="entry name" value="Matrix metallopeptidase 19"/>
    <property type="match status" value="1"/>
</dbReference>
<dbReference type="InterPro" id="IPR036375">
    <property type="entry name" value="Hemopexin-like_dom_sf"/>
</dbReference>
<keyword evidence="10" id="KW-0865">Zymogen</keyword>
<evidence type="ECO:0000256" key="2">
    <source>
        <dbReference type="ARBA" id="ARBA00022670"/>
    </source>
</evidence>
<feature type="binding site" description="in inhibited form" evidence="14">
    <location>
        <position position="42"/>
    </location>
    <ligand>
        <name>Zn(2+)</name>
        <dbReference type="ChEBI" id="CHEBI:29105"/>
        <label>2</label>
        <note>catalytic</note>
    </ligand>
</feature>
<keyword evidence="11" id="KW-1015">Disulfide bond</keyword>
<evidence type="ECO:0000313" key="18">
    <source>
        <dbReference type="EMBL" id="KAL1020721.1"/>
    </source>
</evidence>
<evidence type="ECO:0000256" key="9">
    <source>
        <dbReference type="ARBA" id="ARBA00023049"/>
    </source>
</evidence>
<dbReference type="PANTHER" id="PTHR10201">
    <property type="entry name" value="MATRIX METALLOPROTEINASE"/>
    <property type="match status" value="1"/>
</dbReference>
<dbReference type="Proteomes" id="UP001557470">
    <property type="component" value="Unassembled WGS sequence"/>
</dbReference>
<dbReference type="InterPro" id="IPR018487">
    <property type="entry name" value="Hemopexin-like_repeat"/>
</dbReference>
<dbReference type="InterPro" id="IPR018486">
    <property type="entry name" value="Hemopexin_CS"/>
</dbReference>
<keyword evidence="9" id="KW-0482">Metalloprotease</keyword>
<feature type="binding site" evidence="14">
    <location>
        <position position="189"/>
    </location>
    <ligand>
        <name>Zn(2+)</name>
        <dbReference type="ChEBI" id="CHEBI:29105"/>
        <label>2</label>
        <note>catalytic</note>
    </ligand>
</feature>
<accession>A0ABD0Y184</accession>
<evidence type="ECO:0000256" key="15">
    <source>
        <dbReference type="PROSITE-ProRule" id="PRU01011"/>
    </source>
</evidence>
<dbReference type="GO" id="GO:0046872">
    <property type="term" value="F:metal ion binding"/>
    <property type="evidence" value="ECO:0007669"/>
    <property type="project" value="UniProtKB-KW"/>
</dbReference>
<keyword evidence="8 14" id="KW-0106">Calcium</keyword>
<dbReference type="Gene3D" id="2.110.10.10">
    <property type="entry name" value="Hemopexin-like domain"/>
    <property type="match status" value="1"/>
</dbReference>
<feature type="binding site" evidence="14">
    <location>
        <position position="137"/>
    </location>
    <ligand>
        <name>Zn(2+)</name>
        <dbReference type="ChEBI" id="CHEBI:29105"/>
        <label>1</label>
    </ligand>
</feature>
<evidence type="ECO:0000256" key="7">
    <source>
        <dbReference type="ARBA" id="ARBA00022833"/>
    </source>
</evidence>
<organism evidence="18 19">
    <name type="scientific">Umbra pygmaea</name>
    <name type="common">Eastern mudminnow</name>
    <dbReference type="NCBI Taxonomy" id="75934"/>
    <lineage>
        <taxon>Eukaryota</taxon>
        <taxon>Metazoa</taxon>
        <taxon>Chordata</taxon>
        <taxon>Craniata</taxon>
        <taxon>Vertebrata</taxon>
        <taxon>Euteleostomi</taxon>
        <taxon>Actinopterygii</taxon>
        <taxon>Neopterygii</taxon>
        <taxon>Teleostei</taxon>
        <taxon>Protacanthopterygii</taxon>
        <taxon>Esociformes</taxon>
        <taxon>Umbridae</taxon>
        <taxon>Umbra</taxon>
    </lineage>
</organism>